<dbReference type="GO" id="GO:0005524">
    <property type="term" value="F:ATP binding"/>
    <property type="evidence" value="ECO:0007669"/>
    <property type="project" value="UniProtKB-KW"/>
</dbReference>
<dbReference type="PRINTS" id="PR00344">
    <property type="entry name" value="BCTRLSENSOR"/>
</dbReference>
<dbReference type="SMART" id="SM00388">
    <property type="entry name" value="HisKA"/>
    <property type="match status" value="1"/>
</dbReference>
<dbReference type="SUPFAM" id="SSF47384">
    <property type="entry name" value="Homodimeric domain of signal transducing histidine kinase"/>
    <property type="match status" value="1"/>
</dbReference>
<keyword evidence="9" id="KW-1133">Transmembrane helix</keyword>
<keyword evidence="4" id="KW-0808">Transferase</keyword>
<dbReference type="GO" id="GO:0000155">
    <property type="term" value="F:phosphorelay sensor kinase activity"/>
    <property type="evidence" value="ECO:0007669"/>
    <property type="project" value="InterPro"/>
</dbReference>
<dbReference type="Pfam" id="PF12974">
    <property type="entry name" value="Phosphonate-bd"/>
    <property type="match status" value="1"/>
</dbReference>
<feature type="transmembrane region" description="Helical" evidence="9">
    <location>
        <begin position="306"/>
        <end position="330"/>
    </location>
</feature>
<proteinExistence type="predicted"/>
<dbReference type="Pfam" id="PF02518">
    <property type="entry name" value="HATPase_c"/>
    <property type="match status" value="1"/>
</dbReference>
<dbReference type="Gene3D" id="1.10.287.130">
    <property type="match status" value="1"/>
</dbReference>
<dbReference type="Gene3D" id="3.30.565.10">
    <property type="entry name" value="Histidine kinase-like ATPase, C-terminal domain"/>
    <property type="match status" value="1"/>
</dbReference>
<evidence type="ECO:0000256" key="7">
    <source>
        <dbReference type="ARBA" id="ARBA00022840"/>
    </source>
</evidence>
<comment type="caution">
    <text evidence="11">The sequence shown here is derived from an EMBL/GenBank/DDBJ whole genome shotgun (WGS) entry which is preliminary data.</text>
</comment>
<reference evidence="11 12" key="1">
    <citation type="submission" date="2019-12" db="EMBL/GenBank/DDBJ databases">
        <title>Microbes associate with the intestines of laboratory mice.</title>
        <authorList>
            <person name="Navarre W."/>
            <person name="Wong E."/>
        </authorList>
    </citation>
    <scope>NUCLEOTIDE SEQUENCE [LARGE SCALE GENOMIC DNA]</scope>
    <source>
        <strain evidence="11 12">NM82_D38</strain>
    </source>
</reference>
<keyword evidence="9" id="KW-0812">Transmembrane</keyword>
<dbReference type="InterPro" id="IPR003661">
    <property type="entry name" value="HisK_dim/P_dom"/>
</dbReference>
<dbReference type="EC" id="2.7.13.3" evidence="2"/>
<keyword evidence="5" id="KW-0547">Nucleotide-binding</keyword>
<dbReference type="Proteomes" id="UP000472580">
    <property type="component" value="Unassembled WGS sequence"/>
</dbReference>
<dbReference type="SUPFAM" id="SSF53850">
    <property type="entry name" value="Periplasmic binding protein-like II"/>
    <property type="match status" value="1"/>
</dbReference>
<dbReference type="SMART" id="SM00387">
    <property type="entry name" value="HATPase_c"/>
    <property type="match status" value="1"/>
</dbReference>
<dbReference type="EMBL" id="WSRP01000033">
    <property type="protein sequence ID" value="MVX57493.1"/>
    <property type="molecule type" value="Genomic_DNA"/>
</dbReference>
<dbReference type="CDD" id="cd00082">
    <property type="entry name" value="HisKA"/>
    <property type="match status" value="1"/>
</dbReference>
<comment type="catalytic activity">
    <reaction evidence="1">
        <text>ATP + protein L-histidine = ADP + protein N-phospho-L-histidine.</text>
        <dbReference type="EC" id="2.7.13.3"/>
    </reaction>
</comment>
<dbReference type="GO" id="GO:0000156">
    <property type="term" value="F:phosphorelay response regulator activity"/>
    <property type="evidence" value="ECO:0007669"/>
    <property type="project" value="TreeGrafter"/>
</dbReference>
<evidence type="ECO:0000256" key="8">
    <source>
        <dbReference type="ARBA" id="ARBA00023012"/>
    </source>
</evidence>
<dbReference type="Pfam" id="PF00512">
    <property type="entry name" value="HisKA"/>
    <property type="match status" value="1"/>
</dbReference>
<dbReference type="PROSITE" id="PS50109">
    <property type="entry name" value="HIS_KIN"/>
    <property type="match status" value="1"/>
</dbReference>
<keyword evidence="3" id="KW-0597">Phosphoprotein</keyword>
<dbReference type="Gene3D" id="3.40.190.10">
    <property type="entry name" value="Periplasmic binding protein-like II"/>
    <property type="match status" value="1"/>
</dbReference>
<evidence type="ECO:0000256" key="3">
    <source>
        <dbReference type="ARBA" id="ARBA00022553"/>
    </source>
</evidence>
<evidence type="ECO:0000256" key="6">
    <source>
        <dbReference type="ARBA" id="ARBA00022777"/>
    </source>
</evidence>
<dbReference type="PANTHER" id="PTHR42878:SF7">
    <property type="entry name" value="SENSOR HISTIDINE KINASE GLRK"/>
    <property type="match status" value="1"/>
</dbReference>
<dbReference type="InterPro" id="IPR003594">
    <property type="entry name" value="HATPase_dom"/>
</dbReference>
<feature type="domain" description="Histidine kinase" evidence="10">
    <location>
        <begin position="366"/>
        <end position="576"/>
    </location>
</feature>
<keyword evidence="6" id="KW-0418">Kinase</keyword>
<organism evidence="11 12">
    <name type="scientific">Parasutterella muris</name>
    <dbReference type="NCBI Taxonomy" id="2565572"/>
    <lineage>
        <taxon>Bacteria</taxon>
        <taxon>Pseudomonadati</taxon>
        <taxon>Pseudomonadota</taxon>
        <taxon>Betaproteobacteria</taxon>
        <taxon>Burkholderiales</taxon>
        <taxon>Sutterellaceae</taxon>
        <taxon>Parasutterella</taxon>
    </lineage>
</organism>
<evidence type="ECO:0000256" key="5">
    <source>
        <dbReference type="ARBA" id="ARBA00022741"/>
    </source>
</evidence>
<dbReference type="InterPro" id="IPR005467">
    <property type="entry name" value="His_kinase_dom"/>
</dbReference>
<keyword evidence="9" id="KW-0472">Membrane</keyword>
<sequence length="576" mass="64345">MPHHFRFLGISFACLMFGSVSLAYETVRTPLIIAVQKEGSDSIHSLVANTFQRLSIINRNRIPELRYFSVKELQNPDVLNGAHYMICSATVYAALEKYSGLKAVAAVKPSAAISSDHAASTAIVVKADSVHKINTLKELENKVIGISEDASPDIKIHVLNELRMQGFPSKRFVKLKTIPASYEDLLDEFHSGEIHAAAVDPILFTRLPEKIKREFKLLEPRIKDDYALGHTTITYPGWIFAATLNTGRNENERIEAFLKSLPPVGGMGWASEGDYRKMHQILSFLDEPFYKSFRKKSFNELVNENIVWVAAIAAVLLCWIALTIFSNLLIKRRTKELFEANEKRFRAEEHFHSLEKASIVGQMSNIVAHELRQPLAAISNYSLAIRRRLSKGNLDEEALSFAISRLIKESGRASDIIEHVQRYAKGKPSDRIKFNVSDLLAAICNDYVNSQRQPIVHYEGEADISFIGDPLEIELLSRNLIKNALEATSTLHVPEVLVRAEKVSNALKIIVSDNGPTLDDSELENLKEPLRSTKISGLGLGLSIVKRISERYGGHVDFIKNKPSGLSVAVLLHSNA</sequence>
<keyword evidence="12" id="KW-1185">Reference proteome</keyword>
<evidence type="ECO:0000256" key="1">
    <source>
        <dbReference type="ARBA" id="ARBA00000085"/>
    </source>
</evidence>
<dbReference type="CDD" id="cd00075">
    <property type="entry name" value="HATPase"/>
    <property type="match status" value="1"/>
</dbReference>
<dbReference type="GO" id="GO:0030295">
    <property type="term" value="F:protein kinase activator activity"/>
    <property type="evidence" value="ECO:0007669"/>
    <property type="project" value="TreeGrafter"/>
</dbReference>
<evidence type="ECO:0000256" key="4">
    <source>
        <dbReference type="ARBA" id="ARBA00022679"/>
    </source>
</evidence>
<keyword evidence="8" id="KW-0902">Two-component regulatory system</keyword>
<dbReference type="InterPro" id="IPR004358">
    <property type="entry name" value="Sig_transdc_His_kin-like_C"/>
</dbReference>
<name>A0A6L6YKZ6_9BURK</name>
<keyword evidence="7" id="KW-0067">ATP-binding</keyword>
<evidence type="ECO:0000256" key="2">
    <source>
        <dbReference type="ARBA" id="ARBA00012438"/>
    </source>
</evidence>
<evidence type="ECO:0000256" key="9">
    <source>
        <dbReference type="SAM" id="Phobius"/>
    </source>
</evidence>
<dbReference type="InterPro" id="IPR036890">
    <property type="entry name" value="HATPase_C_sf"/>
</dbReference>
<dbReference type="PANTHER" id="PTHR42878">
    <property type="entry name" value="TWO-COMPONENT HISTIDINE KINASE"/>
    <property type="match status" value="1"/>
</dbReference>
<dbReference type="InterPro" id="IPR050351">
    <property type="entry name" value="BphY/WalK/GraS-like"/>
</dbReference>
<protein>
    <recommendedName>
        <fullName evidence="2">histidine kinase</fullName>
        <ecNumber evidence="2">2.7.13.3</ecNumber>
    </recommendedName>
</protein>
<dbReference type="AlphaFoldDB" id="A0A6L6YKZ6"/>
<accession>A0A6L6YKZ6</accession>
<gene>
    <name evidence="11" type="ORF">E5987_09835</name>
</gene>
<dbReference type="GO" id="GO:0007234">
    <property type="term" value="P:osmosensory signaling via phosphorelay pathway"/>
    <property type="evidence" value="ECO:0007669"/>
    <property type="project" value="TreeGrafter"/>
</dbReference>
<evidence type="ECO:0000313" key="12">
    <source>
        <dbReference type="Proteomes" id="UP000472580"/>
    </source>
</evidence>
<evidence type="ECO:0000313" key="11">
    <source>
        <dbReference type="EMBL" id="MVX57493.1"/>
    </source>
</evidence>
<dbReference type="SUPFAM" id="SSF55874">
    <property type="entry name" value="ATPase domain of HSP90 chaperone/DNA topoisomerase II/histidine kinase"/>
    <property type="match status" value="1"/>
</dbReference>
<evidence type="ECO:0000259" key="10">
    <source>
        <dbReference type="PROSITE" id="PS50109"/>
    </source>
</evidence>
<dbReference type="InterPro" id="IPR036097">
    <property type="entry name" value="HisK_dim/P_sf"/>
</dbReference>